<dbReference type="Proteomes" id="UP001159363">
    <property type="component" value="Chromosome 4"/>
</dbReference>
<sequence length="79" mass="8320">MMSDDLPQGRILNDDLAVTLQGTKQTLINGPKVSNEVAQDSAKDTKNGSATISSSNSVDIKLSDDTELEGVIVNTVVLC</sequence>
<proteinExistence type="predicted"/>
<accession>A0ABQ9HDW9</accession>
<comment type="caution">
    <text evidence="2">The sequence shown here is derived from an EMBL/GenBank/DDBJ whole genome shotgun (WGS) entry which is preliminary data.</text>
</comment>
<organism evidence="2 3">
    <name type="scientific">Dryococelus australis</name>
    <dbReference type="NCBI Taxonomy" id="614101"/>
    <lineage>
        <taxon>Eukaryota</taxon>
        <taxon>Metazoa</taxon>
        <taxon>Ecdysozoa</taxon>
        <taxon>Arthropoda</taxon>
        <taxon>Hexapoda</taxon>
        <taxon>Insecta</taxon>
        <taxon>Pterygota</taxon>
        <taxon>Neoptera</taxon>
        <taxon>Polyneoptera</taxon>
        <taxon>Phasmatodea</taxon>
        <taxon>Verophasmatodea</taxon>
        <taxon>Anareolatae</taxon>
        <taxon>Phasmatidae</taxon>
        <taxon>Eurycanthinae</taxon>
        <taxon>Dryococelus</taxon>
    </lineage>
</organism>
<dbReference type="EMBL" id="JARBHB010000005">
    <property type="protein sequence ID" value="KAJ8882442.1"/>
    <property type="molecule type" value="Genomic_DNA"/>
</dbReference>
<protein>
    <submittedName>
        <fullName evidence="2">Uncharacterized protein</fullName>
    </submittedName>
</protein>
<evidence type="ECO:0000313" key="3">
    <source>
        <dbReference type="Proteomes" id="UP001159363"/>
    </source>
</evidence>
<name>A0ABQ9HDW9_9NEOP</name>
<keyword evidence="3" id="KW-1185">Reference proteome</keyword>
<feature type="region of interest" description="Disordered" evidence="1">
    <location>
        <begin position="31"/>
        <end position="54"/>
    </location>
</feature>
<evidence type="ECO:0000256" key="1">
    <source>
        <dbReference type="SAM" id="MobiDB-lite"/>
    </source>
</evidence>
<gene>
    <name evidence="2" type="ORF">PR048_014250</name>
</gene>
<evidence type="ECO:0000313" key="2">
    <source>
        <dbReference type="EMBL" id="KAJ8882442.1"/>
    </source>
</evidence>
<reference evidence="2 3" key="1">
    <citation type="submission" date="2023-02" db="EMBL/GenBank/DDBJ databases">
        <title>LHISI_Scaffold_Assembly.</title>
        <authorList>
            <person name="Stuart O.P."/>
            <person name="Cleave R."/>
            <person name="Magrath M.J.L."/>
            <person name="Mikheyev A.S."/>
        </authorList>
    </citation>
    <scope>NUCLEOTIDE SEQUENCE [LARGE SCALE GENOMIC DNA]</scope>
    <source>
        <strain evidence="2">Daus_M_001</strain>
        <tissue evidence="2">Leg muscle</tissue>
    </source>
</reference>